<dbReference type="GO" id="GO:0009253">
    <property type="term" value="P:peptidoglycan catabolic process"/>
    <property type="evidence" value="ECO:0007669"/>
    <property type="project" value="InterPro"/>
</dbReference>
<evidence type="ECO:0000313" key="3">
    <source>
        <dbReference type="Proteomes" id="UP000184310"/>
    </source>
</evidence>
<reference evidence="2 3" key="1">
    <citation type="submission" date="2016-11" db="EMBL/GenBank/DDBJ databases">
        <authorList>
            <person name="Jaros S."/>
            <person name="Januszkiewicz K."/>
            <person name="Wedrychowicz H."/>
        </authorList>
    </citation>
    <scope>NUCLEOTIDE SEQUENCE [LARGE SCALE GENOMIC DNA]</scope>
    <source>
        <strain evidence="2 3">DSM 21758</strain>
    </source>
</reference>
<gene>
    <name evidence="2" type="ORF">SAMN02745163_02715</name>
</gene>
<dbReference type="Gene3D" id="2.60.40.10">
    <property type="entry name" value="Immunoglobulins"/>
    <property type="match status" value="1"/>
</dbReference>
<dbReference type="AlphaFoldDB" id="A0A1M6MPI2"/>
<comment type="similarity">
    <text evidence="1">Belongs to the glycosyl hydrolase 25 family.</text>
</comment>
<evidence type="ECO:0000256" key="1">
    <source>
        <dbReference type="ARBA" id="ARBA00010646"/>
    </source>
</evidence>
<organism evidence="2 3">
    <name type="scientific">Clostridium cavendishii DSM 21758</name>
    <dbReference type="NCBI Taxonomy" id="1121302"/>
    <lineage>
        <taxon>Bacteria</taxon>
        <taxon>Bacillati</taxon>
        <taxon>Bacillota</taxon>
        <taxon>Clostridia</taxon>
        <taxon>Eubacteriales</taxon>
        <taxon>Clostridiaceae</taxon>
        <taxon>Clostridium</taxon>
    </lineage>
</organism>
<dbReference type="CDD" id="cd00599">
    <property type="entry name" value="GH25_muramidase"/>
    <property type="match status" value="1"/>
</dbReference>
<dbReference type="Gene3D" id="3.20.20.80">
    <property type="entry name" value="Glycosidases"/>
    <property type="match status" value="1"/>
</dbReference>
<evidence type="ECO:0000313" key="2">
    <source>
        <dbReference type="EMBL" id="SHJ85415.1"/>
    </source>
</evidence>
<dbReference type="PROSITE" id="PS51904">
    <property type="entry name" value="GLYCOSYL_HYDROL_F25_2"/>
    <property type="match status" value="1"/>
</dbReference>
<dbReference type="GO" id="GO:0016052">
    <property type="term" value="P:carbohydrate catabolic process"/>
    <property type="evidence" value="ECO:0007669"/>
    <property type="project" value="TreeGrafter"/>
</dbReference>
<dbReference type="GO" id="GO:0003796">
    <property type="term" value="F:lysozyme activity"/>
    <property type="evidence" value="ECO:0007669"/>
    <property type="project" value="InterPro"/>
</dbReference>
<dbReference type="GO" id="GO:0016998">
    <property type="term" value="P:cell wall macromolecule catabolic process"/>
    <property type="evidence" value="ECO:0007669"/>
    <property type="project" value="InterPro"/>
</dbReference>
<accession>A0A1M6MPI2</accession>
<dbReference type="EMBL" id="FQZB01000011">
    <property type="protein sequence ID" value="SHJ85415.1"/>
    <property type="molecule type" value="Genomic_DNA"/>
</dbReference>
<dbReference type="PANTHER" id="PTHR34135:SF2">
    <property type="entry name" value="LYSOZYME"/>
    <property type="match status" value="1"/>
</dbReference>
<dbReference type="Proteomes" id="UP000184310">
    <property type="component" value="Unassembled WGS sequence"/>
</dbReference>
<dbReference type="OrthoDB" id="9765879at2"/>
<dbReference type="RefSeq" id="WP_072988598.1">
    <property type="nucleotide sequence ID" value="NZ_FQZB01000011.1"/>
</dbReference>
<dbReference type="Pfam" id="PF01183">
    <property type="entry name" value="Glyco_hydro_25"/>
    <property type="match status" value="1"/>
</dbReference>
<dbReference type="STRING" id="1121302.SAMN02745163_02715"/>
<name>A0A1M6MPI2_9CLOT</name>
<dbReference type="InterPro" id="IPR013783">
    <property type="entry name" value="Ig-like_fold"/>
</dbReference>
<keyword evidence="3" id="KW-1185">Reference proteome</keyword>
<dbReference type="SUPFAM" id="SSF51445">
    <property type="entry name" value="(Trans)glycosidases"/>
    <property type="match status" value="1"/>
</dbReference>
<protein>
    <submittedName>
        <fullName evidence="2">Lyzozyme M1 (1,4-beta-N-acetylmuramidase), GH25 family</fullName>
    </submittedName>
</protein>
<sequence length="336" mass="37782">MQDKNPFSTFGPDLNEYKSNVDFKVLASNSDFVYLRSSGSATGKFRVDKKFIEYAKGCRDYGIPCGAYHFAVPSADLTTADAQCDSFIQVLQQGFGDKDYGDLFPVVDVETPANKSITTTQLVNWIDRFRKRFESKTRRKLMLYTGLFFINLYDNFNVPGKGYPLKNMPLWIAMYVDVPSNPKVPPSVGGWTKWTLWQYTEKGNIKGVDPPVDLNWGPNSVDYLTPPRNVQGLAATMDNAKIYVTWKRNTDKDLYGYNVFVNSEYAGTVGKLGNSLVINKSKFSLPKGQPIVISIEAFDAVGDVSKTRSKVVITDIRMRDASEPGIYIGNDFIYIK</sequence>
<dbReference type="InterPro" id="IPR002053">
    <property type="entry name" value="Glyco_hydro_25"/>
</dbReference>
<dbReference type="PANTHER" id="PTHR34135">
    <property type="entry name" value="LYSOZYME"/>
    <property type="match status" value="1"/>
</dbReference>
<dbReference type="InterPro" id="IPR017853">
    <property type="entry name" value="GH"/>
</dbReference>
<proteinExistence type="inferred from homology"/>